<dbReference type="AlphaFoldDB" id="A0A9W9KFB7"/>
<dbReference type="PRINTS" id="PR00385">
    <property type="entry name" value="P450"/>
</dbReference>
<dbReference type="RefSeq" id="XP_056476417.1">
    <property type="nucleotide sequence ID" value="XM_056616060.1"/>
</dbReference>
<evidence type="ECO:0008006" key="13">
    <source>
        <dbReference type="Google" id="ProtNLM"/>
    </source>
</evidence>
<comment type="caution">
    <text evidence="11">The sequence shown here is derived from an EMBL/GenBank/DDBJ whole genome shotgun (WGS) entry which is preliminary data.</text>
</comment>
<dbReference type="Gene3D" id="1.10.630.10">
    <property type="entry name" value="Cytochrome P450"/>
    <property type="match status" value="1"/>
</dbReference>
<dbReference type="GO" id="GO:0016705">
    <property type="term" value="F:oxidoreductase activity, acting on paired donors, with incorporation or reduction of molecular oxygen"/>
    <property type="evidence" value="ECO:0007669"/>
    <property type="project" value="InterPro"/>
</dbReference>
<reference evidence="11" key="2">
    <citation type="journal article" date="2023" name="IMA Fungus">
        <title>Comparative genomic study of the Penicillium genus elucidates a diverse pangenome and 15 lateral gene transfer events.</title>
        <authorList>
            <person name="Petersen C."/>
            <person name="Sorensen T."/>
            <person name="Nielsen M.R."/>
            <person name="Sondergaard T.E."/>
            <person name="Sorensen J.L."/>
            <person name="Fitzpatrick D.A."/>
            <person name="Frisvad J.C."/>
            <person name="Nielsen K.L."/>
        </authorList>
    </citation>
    <scope>NUCLEOTIDE SEQUENCE</scope>
    <source>
        <strain evidence="11">IBT 30761</strain>
    </source>
</reference>
<evidence type="ECO:0000313" key="11">
    <source>
        <dbReference type="EMBL" id="KAJ5103037.1"/>
    </source>
</evidence>
<dbReference type="PRINTS" id="PR00463">
    <property type="entry name" value="EP450I"/>
</dbReference>
<name>A0A9W9KFB7_9EURO</name>
<comment type="cofactor">
    <cofactor evidence="1 8">
        <name>heme</name>
        <dbReference type="ChEBI" id="CHEBI:30413"/>
    </cofactor>
</comment>
<dbReference type="Pfam" id="PF00067">
    <property type="entry name" value="p450"/>
    <property type="match status" value="1"/>
</dbReference>
<dbReference type="GO" id="GO:0004497">
    <property type="term" value="F:monooxygenase activity"/>
    <property type="evidence" value="ECO:0007669"/>
    <property type="project" value="UniProtKB-KW"/>
</dbReference>
<dbReference type="GeneID" id="81355039"/>
<dbReference type="OrthoDB" id="2789670at2759"/>
<organism evidence="11 12">
    <name type="scientific">Penicillium argentinense</name>
    <dbReference type="NCBI Taxonomy" id="1131581"/>
    <lineage>
        <taxon>Eukaryota</taxon>
        <taxon>Fungi</taxon>
        <taxon>Dikarya</taxon>
        <taxon>Ascomycota</taxon>
        <taxon>Pezizomycotina</taxon>
        <taxon>Eurotiomycetes</taxon>
        <taxon>Eurotiomycetidae</taxon>
        <taxon>Eurotiales</taxon>
        <taxon>Aspergillaceae</taxon>
        <taxon>Penicillium</taxon>
    </lineage>
</organism>
<dbReference type="GO" id="GO:0043386">
    <property type="term" value="P:mycotoxin biosynthetic process"/>
    <property type="evidence" value="ECO:0007669"/>
    <property type="project" value="UniProtKB-ARBA"/>
</dbReference>
<keyword evidence="3 8" id="KW-0349">Heme</keyword>
<evidence type="ECO:0000313" key="12">
    <source>
        <dbReference type="Proteomes" id="UP001149074"/>
    </source>
</evidence>
<evidence type="ECO:0000256" key="2">
    <source>
        <dbReference type="ARBA" id="ARBA00010617"/>
    </source>
</evidence>
<gene>
    <name evidence="11" type="ORF">N7532_003566</name>
</gene>
<keyword evidence="10" id="KW-0812">Transmembrane</keyword>
<dbReference type="GO" id="GO:0020037">
    <property type="term" value="F:heme binding"/>
    <property type="evidence" value="ECO:0007669"/>
    <property type="project" value="InterPro"/>
</dbReference>
<feature type="transmembrane region" description="Helical" evidence="10">
    <location>
        <begin position="6"/>
        <end position="22"/>
    </location>
</feature>
<dbReference type="InterPro" id="IPR002401">
    <property type="entry name" value="Cyt_P450_E_grp-I"/>
</dbReference>
<keyword evidence="10" id="KW-1133">Transmembrane helix</keyword>
<dbReference type="EMBL" id="JAPQKI010000004">
    <property type="protein sequence ID" value="KAJ5103037.1"/>
    <property type="molecule type" value="Genomic_DNA"/>
</dbReference>
<dbReference type="GO" id="GO:0005506">
    <property type="term" value="F:iron ion binding"/>
    <property type="evidence" value="ECO:0007669"/>
    <property type="project" value="InterPro"/>
</dbReference>
<dbReference type="Proteomes" id="UP001149074">
    <property type="component" value="Unassembled WGS sequence"/>
</dbReference>
<evidence type="ECO:0000256" key="5">
    <source>
        <dbReference type="ARBA" id="ARBA00023002"/>
    </source>
</evidence>
<evidence type="ECO:0000256" key="8">
    <source>
        <dbReference type="PIRSR" id="PIRSR602401-1"/>
    </source>
</evidence>
<evidence type="ECO:0000256" key="6">
    <source>
        <dbReference type="ARBA" id="ARBA00023004"/>
    </source>
</evidence>
<evidence type="ECO:0000256" key="9">
    <source>
        <dbReference type="RuleBase" id="RU000461"/>
    </source>
</evidence>
<dbReference type="PROSITE" id="PS00086">
    <property type="entry name" value="CYTOCHROME_P450"/>
    <property type="match status" value="1"/>
</dbReference>
<keyword evidence="5 9" id="KW-0560">Oxidoreductase</keyword>
<dbReference type="SUPFAM" id="SSF48264">
    <property type="entry name" value="Cytochrome P450"/>
    <property type="match status" value="1"/>
</dbReference>
<dbReference type="InterPro" id="IPR001128">
    <property type="entry name" value="Cyt_P450"/>
</dbReference>
<comment type="similarity">
    <text evidence="2 9">Belongs to the cytochrome P450 family.</text>
</comment>
<dbReference type="InterPro" id="IPR017972">
    <property type="entry name" value="Cyt_P450_CS"/>
</dbReference>
<keyword evidence="7 9" id="KW-0503">Monooxygenase</keyword>
<keyword evidence="12" id="KW-1185">Reference proteome</keyword>
<keyword evidence="10" id="KW-0472">Membrane</keyword>
<evidence type="ECO:0000256" key="10">
    <source>
        <dbReference type="SAM" id="Phobius"/>
    </source>
</evidence>
<dbReference type="InterPro" id="IPR050364">
    <property type="entry name" value="Cytochrome_P450_fung"/>
</dbReference>
<proteinExistence type="inferred from homology"/>
<accession>A0A9W9KFB7</accession>
<dbReference type="PANTHER" id="PTHR46300:SF7">
    <property type="entry name" value="P450, PUTATIVE (EUROFUNG)-RELATED"/>
    <property type="match status" value="1"/>
</dbReference>
<dbReference type="InterPro" id="IPR036396">
    <property type="entry name" value="Cyt_P450_sf"/>
</dbReference>
<reference evidence="11" key="1">
    <citation type="submission" date="2022-11" db="EMBL/GenBank/DDBJ databases">
        <authorList>
            <person name="Petersen C."/>
        </authorList>
    </citation>
    <scope>NUCLEOTIDE SEQUENCE</scope>
    <source>
        <strain evidence="11">IBT 30761</strain>
    </source>
</reference>
<sequence length="553" mass="62922">MFFSVWNGLFAIISGIYAFTFLHDRRRQRPPLPPGPRRIPIIGNLLDLPGPDQQDWIYWLKYKDRYGEARTVLRLNYERMLILFETGPISSLNVLGAEIIIVNDARVAVELLEKRSRIYSSRPRQKFLDMSGWSKVLGAMNDPDRFRKTRKHFHQEIGSNISVASFDHVQLTETSHFLLRIMNEPEKLQEHIRKEAGGIILKIAYGYIIEAHDRDPLIDLINTAMADFGQAMLAMTWMVDFIPIPWLPGAGFISTAKEFETRSKAVSDVPYNFVKRQMKSGHLIPSFLSNALKESSVEPGSEEEDIIKWSAASLYGGGADTTVSSIANFFLAMALFPEVQHKAQQEIDKVVESGQMPQFRDRENLPYVNAVVKEVLRWHPVVPINVVHTSTQDDTFEGYFIPKGSSVITNLWAFTHDENVYHDPMAFKPERFLATDGHVPERDPHMLVFGFGRRICPGRNLADSNVFLSIAQSLTVFEISKPIRDGKLQDIPIKFLPGVISHPAPFELSIKPRSEKHRELVQSLEQLYPWEKSHGDLLSGVPAGTNRMEMGQQ</sequence>
<evidence type="ECO:0000256" key="4">
    <source>
        <dbReference type="ARBA" id="ARBA00022723"/>
    </source>
</evidence>
<evidence type="ECO:0000256" key="7">
    <source>
        <dbReference type="ARBA" id="ARBA00023033"/>
    </source>
</evidence>
<evidence type="ECO:0000256" key="3">
    <source>
        <dbReference type="ARBA" id="ARBA00022617"/>
    </source>
</evidence>
<feature type="binding site" description="axial binding residue" evidence="8">
    <location>
        <position position="456"/>
    </location>
    <ligand>
        <name>heme</name>
        <dbReference type="ChEBI" id="CHEBI:30413"/>
    </ligand>
    <ligandPart>
        <name>Fe</name>
        <dbReference type="ChEBI" id="CHEBI:18248"/>
    </ligandPart>
</feature>
<protein>
    <recommendedName>
        <fullName evidence="13">Cytochrome P450</fullName>
    </recommendedName>
</protein>
<keyword evidence="6 8" id="KW-0408">Iron</keyword>
<dbReference type="PANTHER" id="PTHR46300">
    <property type="entry name" value="P450, PUTATIVE (EUROFUNG)-RELATED-RELATED"/>
    <property type="match status" value="1"/>
</dbReference>
<keyword evidence="4 8" id="KW-0479">Metal-binding</keyword>
<dbReference type="CDD" id="cd11065">
    <property type="entry name" value="CYP64-like"/>
    <property type="match status" value="1"/>
</dbReference>
<evidence type="ECO:0000256" key="1">
    <source>
        <dbReference type="ARBA" id="ARBA00001971"/>
    </source>
</evidence>